<dbReference type="SUPFAM" id="SSF52833">
    <property type="entry name" value="Thioredoxin-like"/>
    <property type="match status" value="1"/>
</dbReference>
<protein>
    <recommendedName>
        <fullName evidence="1">2-hydroxychromene-2-carboxylate isomerase</fullName>
        <ecNumber evidence="1">5.99.1.4</ecNumber>
    </recommendedName>
</protein>
<evidence type="ECO:0000313" key="5">
    <source>
        <dbReference type="Proteomes" id="UP000027180"/>
    </source>
</evidence>
<dbReference type="KEGG" id="rei:IE4771_PE00162"/>
<dbReference type="InterPro" id="IPR001853">
    <property type="entry name" value="DSBA-like_thioredoxin_dom"/>
</dbReference>
<dbReference type="GO" id="GO:0004364">
    <property type="term" value="F:glutathione transferase activity"/>
    <property type="evidence" value="ECO:0007669"/>
    <property type="project" value="TreeGrafter"/>
</dbReference>
<dbReference type="HOGENOM" id="CLU_069253_1_3_5"/>
<dbReference type="GO" id="GO:0004602">
    <property type="term" value="F:glutathione peroxidase activity"/>
    <property type="evidence" value="ECO:0007669"/>
    <property type="project" value="TreeGrafter"/>
</dbReference>
<reference evidence="4 5" key="1">
    <citation type="submission" date="2013-12" db="EMBL/GenBank/DDBJ databases">
        <title>Complete genome sequence of Rhizobium etli bv. mimosae IE4771.</title>
        <authorList>
            <person name="Bustos P."/>
            <person name="Santamaria R.I."/>
            <person name="Lozano L."/>
            <person name="Ormeno-Orrillo E."/>
            <person name="Rogel M.A."/>
            <person name="Romero D."/>
            <person name="Cevallos M.A."/>
            <person name="Martinez-Romero E."/>
            <person name="Gonzalez V."/>
        </authorList>
    </citation>
    <scope>NUCLEOTIDE SEQUENCE [LARGE SCALE GENOMIC DNA]</scope>
    <source>
        <strain evidence="4 5">IE4771</strain>
        <plasmid evidence="5">Plasmid pRetIE4771e</plasmid>
    </source>
</reference>
<keyword evidence="1 4" id="KW-0413">Isomerase</keyword>
<evidence type="ECO:0000256" key="2">
    <source>
        <dbReference type="PIRSR" id="PIRSR006386-1"/>
    </source>
</evidence>
<proteinExistence type="inferred from homology"/>
<dbReference type="EC" id="5.99.1.4" evidence="1"/>
<keyword evidence="4" id="KW-0614">Plasmid</keyword>
<feature type="domain" description="DSBA-like thioredoxin" evidence="3">
    <location>
        <begin position="4"/>
        <end position="194"/>
    </location>
</feature>
<dbReference type="InterPro" id="IPR051924">
    <property type="entry name" value="GST_Kappa/NadH"/>
</dbReference>
<dbReference type="InterPro" id="IPR036249">
    <property type="entry name" value="Thioredoxin-like_sf"/>
</dbReference>
<dbReference type="Pfam" id="PF01323">
    <property type="entry name" value="DSBA"/>
    <property type="match status" value="1"/>
</dbReference>
<dbReference type="AlphaFoldDB" id="A0A060I8T9"/>
<organism evidence="4 5">
    <name type="scientific">Rhizobium etli bv. mimosae str. IE4771</name>
    <dbReference type="NCBI Taxonomy" id="1432050"/>
    <lineage>
        <taxon>Bacteria</taxon>
        <taxon>Pseudomonadati</taxon>
        <taxon>Pseudomonadota</taxon>
        <taxon>Alphaproteobacteria</taxon>
        <taxon>Hyphomicrobiales</taxon>
        <taxon>Rhizobiaceae</taxon>
        <taxon>Rhizobium/Agrobacterium group</taxon>
        <taxon>Rhizobium</taxon>
    </lineage>
</organism>
<dbReference type="PIRSF" id="PIRSF006386">
    <property type="entry name" value="HCCAis_GSTk"/>
    <property type="match status" value="1"/>
</dbReference>
<dbReference type="OrthoDB" id="5244108at2"/>
<dbReference type="InterPro" id="IPR014440">
    <property type="entry name" value="HCCAis_GSTk"/>
</dbReference>
<comment type="similarity">
    <text evidence="1">Belongs to the GST superfamily. NadH family.</text>
</comment>
<dbReference type="GO" id="GO:0018845">
    <property type="term" value="F:2-hydroxychromene-2-carboxylate isomerase activity"/>
    <property type="evidence" value="ECO:0007669"/>
    <property type="project" value="UniProtKB-UniRule"/>
</dbReference>
<dbReference type="GO" id="GO:0006749">
    <property type="term" value="P:glutathione metabolic process"/>
    <property type="evidence" value="ECO:0007669"/>
    <property type="project" value="TreeGrafter"/>
</dbReference>
<dbReference type="RefSeq" id="WP_010060849.1">
    <property type="nucleotide sequence ID" value="NZ_CP006991.1"/>
</dbReference>
<accession>A0A060I8T9</accession>
<evidence type="ECO:0000259" key="3">
    <source>
        <dbReference type="Pfam" id="PF01323"/>
    </source>
</evidence>
<evidence type="ECO:0000313" key="4">
    <source>
        <dbReference type="EMBL" id="AIC31388.1"/>
    </source>
</evidence>
<gene>
    <name evidence="4" type="ORF">IE4771_PE00162</name>
</gene>
<feature type="active site" description="Nucleophile" evidence="2">
    <location>
        <position position="13"/>
    </location>
</feature>
<sequence>MTKTIDYFFGIGSPWAFIGLEPFAELAREHGANIRPYIIPLVEDNGAIYSRNRPEARRAYWTKDLKRWAALRGKVLSFENRAALSDPRPAGFMIIAAIENGADWLRLTQTLQEAFWGRGEDIGNAEVRRSLATAAGFDGVALDEEGRSETVQAIWKANYETAKAAGVFGLPTFRYENELYWGQDSLPFLERHLKGEKLVA</sequence>
<dbReference type="Proteomes" id="UP000027180">
    <property type="component" value="Plasmid pRetIE4771e"/>
</dbReference>
<dbReference type="EMBL" id="CP006991">
    <property type="protein sequence ID" value="AIC31388.1"/>
    <property type="molecule type" value="Genomic_DNA"/>
</dbReference>
<dbReference type="PANTHER" id="PTHR42943">
    <property type="entry name" value="GLUTATHIONE S-TRANSFERASE KAPPA"/>
    <property type="match status" value="1"/>
</dbReference>
<name>A0A060I8T9_RHIET</name>
<dbReference type="PANTHER" id="PTHR42943:SF2">
    <property type="entry name" value="GLUTATHIONE S-TRANSFERASE KAPPA 1"/>
    <property type="match status" value="1"/>
</dbReference>
<evidence type="ECO:0000256" key="1">
    <source>
        <dbReference type="PIRNR" id="PIRNR006386"/>
    </source>
</evidence>
<comment type="catalytic activity">
    <reaction evidence="1">
        <text>2-hydroxychromene-2-carboxylate = (3E)-4-(2-hydroxyphenyl)-2-oxobut-3-enoate</text>
        <dbReference type="Rhea" id="RHEA:27401"/>
        <dbReference type="ChEBI" id="CHEBI:59350"/>
        <dbReference type="ChEBI" id="CHEBI:59353"/>
        <dbReference type="EC" id="5.99.1.4"/>
    </reaction>
</comment>
<dbReference type="Gene3D" id="3.40.30.10">
    <property type="entry name" value="Glutaredoxin"/>
    <property type="match status" value="1"/>
</dbReference>
<geneLocation type="plasmid" evidence="4 5">
    <name>pRetIE4771e</name>
</geneLocation>